<evidence type="ECO:0000313" key="2">
    <source>
        <dbReference type="EMBL" id="QHT71503.1"/>
    </source>
</evidence>
<organism evidence="2 3">
    <name type="scientific">Rhodocytophaga rosea</name>
    <dbReference type="NCBI Taxonomy" id="2704465"/>
    <lineage>
        <taxon>Bacteria</taxon>
        <taxon>Pseudomonadati</taxon>
        <taxon>Bacteroidota</taxon>
        <taxon>Cytophagia</taxon>
        <taxon>Cytophagales</taxon>
        <taxon>Rhodocytophagaceae</taxon>
        <taxon>Rhodocytophaga</taxon>
    </lineage>
</organism>
<reference evidence="2 3" key="1">
    <citation type="submission" date="2020-01" db="EMBL/GenBank/DDBJ databases">
        <authorList>
            <person name="Kim M.K."/>
        </authorList>
    </citation>
    <scope>NUCLEOTIDE SEQUENCE [LARGE SCALE GENOMIC DNA]</scope>
    <source>
        <strain evidence="2 3">172606-1</strain>
    </source>
</reference>
<dbReference type="Gene3D" id="1.20.120.450">
    <property type="entry name" value="dinb family like domain"/>
    <property type="match status" value="1"/>
</dbReference>
<dbReference type="SUPFAM" id="SSF109854">
    <property type="entry name" value="DinB/YfiT-like putative metalloenzymes"/>
    <property type="match status" value="1"/>
</dbReference>
<dbReference type="AlphaFoldDB" id="A0A6C0GVB5"/>
<feature type="domain" description="DinB-like" evidence="1">
    <location>
        <begin position="23"/>
        <end position="146"/>
    </location>
</feature>
<dbReference type="Pfam" id="PF12867">
    <property type="entry name" value="DinB_2"/>
    <property type="match status" value="1"/>
</dbReference>
<dbReference type="InterPro" id="IPR034660">
    <property type="entry name" value="DinB/YfiT-like"/>
</dbReference>
<evidence type="ECO:0000259" key="1">
    <source>
        <dbReference type="Pfam" id="PF12867"/>
    </source>
</evidence>
<evidence type="ECO:0000313" key="3">
    <source>
        <dbReference type="Proteomes" id="UP000480178"/>
    </source>
</evidence>
<protein>
    <submittedName>
        <fullName evidence="2">DinB family protein</fullName>
    </submittedName>
</protein>
<name>A0A6C0GVB5_9BACT</name>
<keyword evidence="3" id="KW-1185">Reference proteome</keyword>
<dbReference type="Proteomes" id="UP000480178">
    <property type="component" value="Chromosome"/>
</dbReference>
<accession>A0A6C0GVB5</accession>
<dbReference type="EMBL" id="CP048222">
    <property type="protein sequence ID" value="QHT71503.1"/>
    <property type="molecule type" value="Genomic_DNA"/>
</dbReference>
<dbReference type="RefSeq" id="WP_162447439.1">
    <property type="nucleotide sequence ID" value="NZ_CP048222.1"/>
</dbReference>
<dbReference type="InterPro" id="IPR024775">
    <property type="entry name" value="DinB-like"/>
</dbReference>
<proteinExistence type="predicted"/>
<dbReference type="KEGG" id="rhoz:GXP67_35010"/>
<sequence length="158" mass="17989">MNDKVLRKQLVSLLEGENAHISFEKAVADLPAHLRGVKPANLPYSIWQLIEHIRITQWDILEFSTNASHQSPNWPDQYWPSKDGPASEQVWQASLSQIKKDKQAFIALLNDTGKDLFEAFSYGEGQNLLREALLIADHTSYHTGQIIIARRLLGNWQS</sequence>
<gene>
    <name evidence="2" type="ORF">GXP67_35010</name>
</gene>